<dbReference type="Pfam" id="PF00664">
    <property type="entry name" value="ABC_membrane"/>
    <property type="match status" value="1"/>
</dbReference>
<dbReference type="InterPro" id="IPR011527">
    <property type="entry name" value="ABC1_TM_dom"/>
</dbReference>
<dbReference type="Pfam" id="PF00005">
    <property type="entry name" value="ABC_tran"/>
    <property type="match status" value="1"/>
</dbReference>
<evidence type="ECO:0000259" key="9">
    <source>
        <dbReference type="PROSITE" id="PS50893"/>
    </source>
</evidence>
<organism evidence="11 12">
    <name type="scientific">Macrococcus equipercicus</name>
    <dbReference type="NCBI Taxonomy" id="69967"/>
    <lineage>
        <taxon>Bacteria</taxon>
        <taxon>Bacillati</taxon>
        <taxon>Bacillota</taxon>
        <taxon>Bacilli</taxon>
        <taxon>Bacillales</taxon>
        <taxon>Staphylococcaceae</taxon>
        <taxon>Macrococcus</taxon>
    </lineage>
</organism>
<feature type="transmembrane region" description="Helical" evidence="8">
    <location>
        <begin position="220"/>
        <end position="245"/>
    </location>
</feature>
<evidence type="ECO:0000256" key="4">
    <source>
        <dbReference type="ARBA" id="ARBA00022840"/>
    </source>
</evidence>
<evidence type="ECO:0000313" key="11">
    <source>
        <dbReference type="EMBL" id="KAA1042402.1"/>
    </source>
</evidence>
<keyword evidence="6 8" id="KW-0472">Membrane</keyword>
<dbReference type="RefSeq" id="WP_149457953.1">
    <property type="nucleotide sequence ID" value="NZ_SCWC02000001.1"/>
</dbReference>
<dbReference type="PROSITE" id="PS50929">
    <property type="entry name" value="ABC_TM1F"/>
    <property type="match status" value="1"/>
</dbReference>
<evidence type="ECO:0000256" key="1">
    <source>
        <dbReference type="ARBA" id="ARBA00004651"/>
    </source>
</evidence>
<keyword evidence="12" id="KW-1185">Reference proteome</keyword>
<dbReference type="Proteomes" id="UP000295735">
    <property type="component" value="Unassembled WGS sequence"/>
</dbReference>
<dbReference type="InterPro" id="IPR039421">
    <property type="entry name" value="Type_1_exporter"/>
</dbReference>
<evidence type="ECO:0000259" key="10">
    <source>
        <dbReference type="PROSITE" id="PS50929"/>
    </source>
</evidence>
<dbReference type="PANTHER" id="PTHR24221:SF590">
    <property type="entry name" value="COMPONENT LINKED WITH THE ASSEMBLY OF CYTOCHROME' TRANSPORT TRANSMEMBRANE ATP-BINDING PROTEIN ABC TRANSPORTER CYDD-RELATED"/>
    <property type="match status" value="1"/>
</dbReference>
<evidence type="ECO:0000256" key="3">
    <source>
        <dbReference type="ARBA" id="ARBA00022741"/>
    </source>
</evidence>
<dbReference type="SUPFAM" id="SSF52540">
    <property type="entry name" value="P-loop containing nucleoside triphosphate hydrolases"/>
    <property type="match status" value="1"/>
</dbReference>
<dbReference type="GO" id="GO:0005524">
    <property type="term" value="F:ATP binding"/>
    <property type="evidence" value="ECO:0007669"/>
    <property type="project" value="UniProtKB-KW"/>
</dbReference>
<feature type="domain" description="ABC transmembrane type-1" evidence="10">
    <location>
        <begin position="16"/>
        <end position="288"/>
    </location>
</feature>
<dbReference type="InterPro" id="IPR003439">
    <property type="entry name" value="ABC_transporter-like_ATP-bd"/>
</dbReference>
<accession>A0ABQ6RAX6</accession>
<dbReference type="EMBL" id="SCWC02000001">
    <property type="protein sequence ID" value="KAA1042402.1"/>
    <property type="molecule type" value="Genomic_DNA"/>
</dbReference>
<dbReference type="SUPFAM" id="SSF90123">
    <property type="entry name" value="ABC transporter transmembrane region"/>
    <property type="match status" value="1"/>
</dbReference>
<gene>
    <name evidence="11" type="ORF">ERX35_000535</name>
</gene>
<keyword evidence="5 8" id="KW-1133">Transmembrane helix</keyword>
<comment type="function">
    <text evidence="7">May be involved in multidrug export. Transmembrane domains (TMD) form a pore in the cell membrane and the ATP-binding domain (NBD) is responsible for energy generation.</text>
</comment>
<comment type="caution">
    <text evidence="11">The sequence shown here is derived from an EMBL/GenBank/DDBJ whole genome shotgun (WGS) entry which is preliminary data.</text>
</comment>
<name>A0ABQ6RAX6_9STAP</name>
<dbReference type="SMART" id="SM00382">
    <property type="entry name" value="AAA"/>
    <property type="match status" value="1"/>
</dbReference>
<evidence type="ECO:0000313" key="12">
    <source>
        <dbReference type="Proteomes" id="UP000295735"/>
    </source>
</evidence>
<feature type="transmembrane region" description="Helical" evidence="8">
    <location>
        <begin position="12"/>
        <end position="31"/>
    </location>
</feature>
<dbReference type="Gene3D" id="3.40.50.300">
    <property type="entry name" value="P-loop containing nucleotide triphosphate hydrolases"/>
    <property type="match status" value="1"/>
</dbReference>
<dbReference type="InterPro" id="IPR003593">
    <property type="entry name" value="AAA+_ATPase"/>
</dbReference>
<evidence type="ECO:0000256" key="8">
    <source>
        <dbReference type="SAM" id="Phobius"/>
    </source>
</evidence>
<feature type="domain" description="ABC transporter" evidence="9">
    <location>
        <begin position="296"/>
        <end position="530"/>
    </location>
</feature>
<keyword evidence="4 11" id="KW-0067">ATP-binding</keyword>
<sequence length="530" mass="59287">MKYLTKLSGRYFYFHILMVVSAVLLAGIIIMQSVQIGKIIDSVLLNHHINFGFVIATVLLILIVRSVLQTLLKSIGVMLSRKVKSLLRRQLLSDRRDTAETLNLSTEGIEGIDSFYSDYLPQVYRSTFIPLLIIVFLLFFHRNAAFIMLITAPFIPIFYIIIGINTSKKAAEQMTVLNQFSAYFLDAVRGIVTIKLFSHEDKVKQAIGDKSQQFKDKTMVILKTAFLSTLMLEFIAMLSIGIIALEIGIGLIVLNKISFYTAVVTLMLAPEFYNALKDLGMAFHTGKQSEGYAELLDYKPAEKIVRQYERVPTINADFSVDYGHFKLIVDDAFSLRETVICGPSGAGKSTFAKVIAGVIESGHGAVEIPEAFHHDIAYMAQEPFVMSDTIMNNITMFNDHSLEEIVAVAKSVNMHDRIMAFKEGYDTLIGAGGEQLSGGETHRLMLMRMLLNPAKLIIFDEPTAMLDHDTEQLIKAAIAQLKETAVVWTVAHQAETIRQAPYLMIFNKGIVVQGTHSAMKQEPFYKAVMK</sequence>
<evidence type="ECO:0000256" key="2">
    <source>
        <dbReference type="ARBA" id="ARBA00022692"/>
    </source>
</evidence>
<evidence type="ECO:0000256" key="6">
    <source>
        <dbReference type="ARBA" id="ARBA00023136"/>
    </source>
</evidence>
<reference evidence="11 12" key="1">
    <citation type="submission" date="2019-09" db="EMBL/GenBank/DDBJ databases">
        <authorList>
            <person name="Mazhar S."/>
            <person name="Altermann E."/>
            <person name="Hill C."/>
            <person name="Mcauliffe O."/>
        </authorList>
    </citation>
    <scope>NUCLEOTIDE SEQUENCE [LARGE SCALE GENOMIC DNA]</scope>
    <source>
        <strain evidence="11 12">ATCC 51831</strain>
    </source>
</reference>
<dbReference type="PANTHER" id="PTHR24221">
    <property type="entry name" value="ATP-BINDING CASSETTE SUB-FAMILY B"/>
    <property type="match status" value="1"/>
</dbReference>
<keyword evidence="3" id="KW-0547">Nucleotide-binding</keyword>
<protein>
    <submittedName>
        <fullName evidence="11">ATP-binding cassette domain-containing protein</fullName>
    </submittedName>
</protein>
<comment type="subcellular location">
    <subcellularLocation>
        <location evidence="1">Cell membrane</location>
        <topology evidence="1">Multi-pass membrane protein</topology>
    </subcellularLocation>
</comment>
<evidence type="ECO:0000256" key="5">
    <source>
        <dbReference type="ARBA" id="ARBA00022989"/>
    </source>
</evidence>
<feature type="transmembrane region" description="Helical" evidence="8">
    <location>
        <begin position="146"/>
        <end position="164"/>
    </location>
</feature>
<evidence type="ECO:0000256" key="7">
    <source>
        <dbReference type="ARBA" id="ARBA00025074"/>
    </source>
</evidence>
<dbReference type="InterPro" id="IPR027417">
    <property type="entry name" value="P-loop_NTPase"/>
</dbReference>
<feature type="transmembrane region" description="Helical" evidence="8">
    <location>
        <begin position="51"/>
        <end position="72"/>
    </location>
</feature>
<keyword evidence="2 8" id="KW-0812">Transmembrane</keyword>
<proteinExistence type="predicted"/>
<dbReference type="PROSITE" id="PS50893">
    <property type="entry name" value="ABC_TRANSPORTER_2"/>
    <property type="match status" value="1"/>
</dbReference>
<dbReference type="InterPro" id="IPR036640">
    <property type="entry name" value="ABC1_TM_sf"/>
</dbReference>
<dbReference type="Gene3D" id="1.20.1560.10">
    <property type="entry name" value="ABC transporter type 1, transmembrane domain"/>
    <property type="match status" value="1"/>
</dbReference>
<dbReference type="CDD" id="cd18584">
    <property type="entry name" value="ABC_6TM_AarD_CydD"/>
    <property type="match status" value="1"/>
</dbReference>
<feature type="transmembrane region" description="Helical" evidence="8">
    <location>
        <begin position="123"/>
        <end position="140"/>
    </location>
</feature>